<comment type="caution">
    <text evidence="3">The sequence shown here is derived from an EMBL/GenBank/DDBJ whole genome shotgun (WGS) entry which is preliminary data.</text>
</comment>
<evidence type="ECO:0000256" key="1">
    <source>
        <dbReference type="SAM" id="Phobius"/>
    </source>
</evidence>
<dbReference type="EMBL" id="QZWG01000015">
    <property type="protein sequence ID" value="RZB65240.1"/>
    <property type="molecule type" value="Genomic_DNA"/>
</dbReference>
<dbReference type="InterPro" id="IPR009009">
    <property type="entry name" value="RlpA-like_DPBB"/>
</dbReference>
<evidence type="ECO:0000313" key="3">
    <source>
        <dbReference type="EMBL" id="RZB65240.1"/>
    </source>
</evidence>
<dbReference type="PANTHER" id="PTHR47480">
    <property type="entry name" value="EG45-LIKE DOMAIN CONTAINING PROTEIN"/>
    <property type="match status" value="1"/>
</dbReference>
<dbReference type="PANTHER" id="PTHR47480:SF6">
    <property type="entry name" value="EXPANSIN-LIKE EG45 DOMAIN-CONTAINING PROTEIN"/>
    <property type="match status" value="1"/>
</dbReference>
<feature type="transmembrane region" description="Helical" evidence="1">
    <location>
        <begin position="6"/>
        <end position="23"/>
    </location>
</feature>
<dbReference type="InterPro" id="IPR007112">
    <property type="entry name" value="Expansin/allergen_DPBB_dom"/>
</dbReference>
<protein>
    <submittedName>
        <fullName evidence="3">EG45-like domain containing protein 2</fullName>
    </submittedName>
</protein>
<evidence type="ECO:0000259" key="2">
    <source>
        <dbReference type="PROSITE" id="PS50842"/>
    </source>
</evidence>
<dbReference type="CDD" id="cd22269">
    <property type="entry name" value="DPBB_EG45-like"/>
    <property type="match status" value="1"/>
</dbReference>
<dbReference type="Pfam" id="PF03330">
    <property type="entry name" value="DPBB_1"/>
    <property type="match status" value="1"/>
</dbReference>
<dbReference type="SUPFAM" id="SSF50685">
    <property type="entry name" value="Barwin-like endoglucanases"/>
    <property type="match status" value="1"/>
</dbReference>
<feature type="transmembrane region" description="Helical" evidence="1">
    <location>
        <begin position="63"/>
        <end position="89"/>
    </location>
</feature>
<organism evidence="3 4">
    <name type="scientific">Glycine soja</name>
    <name type="common">Wild soybean</name>
    <dbReference type="NCBI Taxonomy" id="3848"/>
    <lineage>
        <taxon>Eukaryota</taxon>
        <taxon>Viridiplantae</taxon>
        <taxon>Streptophyta</taxon>
        <taxon>Embryophyta</taxon>
        <taxon>Tracheophyta</taxon>
        <taxon>Spermatophyta</taxon>
        <taxon>Magnoliopsida</taxon>
        <taxon>eudicotyledons</taxon>
        <taxon>Gunneridae</taxon>
        <taxon>Pentapetalae</taxon>
        <taxon>rosids</taxon>
        <taxon>fabids</taxon>
        <taxon>Fabales</taxon>
        <taxon>Fabaceae</taxon>
        <taxon>Papilionoideae</taxon>
        <taxon>50 kb inversion clade</taxon>
        <taxon>NPAAA clade</taxon>
        <taxon>indigoferoid/millettioid clade</taxon>
        <taxon>Phaseoleae</taxon>
        <taxon>Glycine</taxon>
        <taxon>Glycine subgen. Soja</taxon>
    </lineage>
</organism>
<proteinExistence type="predicted"/>
<dbReference type="Gene3D" id="2.40.40.10">
    <property type="entry name" value="RlpA-like domain"/>
    <property type="match status" value="1"/>
</dbReference>
<dbReference type="Proteomes" id="UP000289340">
    <property type="component" value="Chromosome 15"/>
</dbReference>
<keyword evidence="1" id="KW-0472">Membrane</keyword>
<feature type="domain" description="Expansin-like EG45" evidence="2">
    <location>
        <begin position="89"/>
        <end position="182"/>
    </location>
</feature>
<keyword evidence="1" id="KW-0812">Transmembrane</keyword>
<gene>
    <name evidence="3" type="ORF">D0Y65_041332</name>
</gene>
<name>A0A445GVD2_GLYSO</name>
<reference evidence="3 4" key="1">
    <citation type="submission" date="2018-09" db="EMBL/GenBank/DDBJ databases">
        <title>A high-quality reference genome of wild soybean provides a powerful tool to mine soybean genomes.</title>
        <authorList>
            <person name="Xie M."/>
            <person name="Chung C.Y.L."/>
            <person name="Li M.-W."/>
            <person name="Wong F.-L."/>
            <person name="Chan T.-F."/>
            <person name="Lam H.-M."/>
        </authorList>
    </citation>
    <scope>NUCLEOTIDE SEQUENCE [LARGE SCALE GENOMIC DNA]</scope>
    <source>
        <strain evidence="4">cv. W05</strain>
        <tissue evidence="3">Hypocotyl of etiolated seedlings</tissue>
    </source>
</reference>
<accession>A0A445GVD2</accession>
<dbReference type="AlphaFoldDB" id="A0A445GVD2"/>
<dbReference type="InterPro" id="IPR036908">
    <property type="entry name" value="RlpA-like_sf"/>
</dbReference>
<evidence type="ECO:0000313" key="4">
    <source>
        <dbReference type="Proteomes" id="UP000289340"/>
    </source>
</evidence>
<keyword evidence="1" id="KW-1133">Transmembrane helix</keyword>
<dbReference type="PROSITE" id="PS50842">
    <property type="entry name" value="EXPANSIN_EG45"/>
    <property type="match status" value="1"/>
</dbReference>
<sequence length="182" mass="19843">MVSFALLHLGVMGSVLTVLTTTLRRSKVTMAPHMEAKIMALSHLEVGNHGGNASRRFFYLTEIVLASIVGVFEAHVFCYCFLFFIVLAATACDGNRPGQFPPGNLFVTVNEGLWDNGAVCGRRYKISCVSGNNRPCKGGSINVKVVDSCSRSPCPNTLLMSKDAFVAISHFPHAKINIEYTR</sequence>
<keyword evidence="4" id="KW-1185">Reference proteome</keyword>